<keyword evidence="5" id="KW-0832">Ubl conjugation</keyword>
<dbReference type="AlphaFoldDB" id="A0A5C6PTD6"/>
<feature type="compositionally biased region" description="Polar residues" evidence="7">
    <location>
        <begin position="19"/>
        <end position="28"/>
    </location>
</feature>
<dbReference type="InterPro" id="IPR000953">
    <property type="entry name" value="Chromo/chromo_shadow_dom"/>
</dbReference>
<dbReference type="GO" id="GO:0000792">
    <property type="term" value="C:heterochromatin"/>
    <property type="evidence" value="ECO:0007669"/>
    <property type="project" value="UniProtKB-ARBA"/>
</dbReference>
<dbReference type="SMART" id="SM00298">
    <property type="entry name" value="CHROMO"/>
    <property type="match status" value="2"/>
</dbReference>
<accession>A0A5C6PTD6</accession>
<dbReference type="PANTHER" id="PTHR22812">
    <property type="entry name" value="CHROMOBOX PROTEIN"/>
    <property type="match status" value="1"/>
</dbReference>
<evidence type="ECO:0000256" key="5">
    <source>
        <dbReference type="ARBA" id="ARBA00022843"/>
    </source>
</evidence>
<evidence type="ECO:0000259" key="8">
    <source>
        <dbReference type="PROSITE" id="PS50013"/>
    </source>
</evidence>
<evidence type="ECO:0000256" key="7">
    <source>
        <dbReference type="SAM" id="MobiDB-lite"/>
    </source>
</evidence>
<dbReference type="InterPro" id="IPR016197">
    <property type="entry name" value="Chromo-like_dom_sf"/>
</dbReference>
<feature type="domain" description="Chromo" evidence="8">
    <location>
        <begin position="137"/>
        <end position="195"/>
    </location>
</feature>
<feature type="region of interest" description="Disordered" evidence="7">
    <location>
        <begin position="1"/>
        <end position="50"/>
    </location>
</feature>
<feature type="region of interest" description="Disordered" evidence="7">
    <location>
        <begin position="99"/>
        <end position="130"/>
    </location>
</feature>
<dbReference type="InterPro" id="IPR051219">
    <property type="entry name" value="Heterochromatin_chromo-domain"/>
</dbReference>
<dbReference type="FunFam" id="2.40.50.40:FF:000009">
    <property type="entry name" value="chromobox protein homolog 1"/>
    <property type="match status" value="1"/>
</dbReference>
<dbReference type="Pfam" id="PF00385">
    <property type="entry name" value="Chromo"/>
    <property type="match status" value="1"/>
</dbReference>
<feature type="compositionally biased region" description="Basic and acidic residues" evidence="7">
    <location>
        <begin position="29"/>
        <end position="38"/>
    </location>
</feature>
<gene>
    <name evidence="9" type="ORF">D4764_01G0019460</name>
</gene>
<evidence type="ECO:0000256" key="6">
    <source>
        <dbReference type="ARBA" id="ARBA00023242"/>
    </source>
</evidence>
<dbReference type="GO" id="GO:0005634">
    <property type="term" value="C:nucleus"/>
    <property type="evidence" value="ECO:0007669"/>
    <property type="project" value="UniProtKB-SubCell"/>
</dbReference>
<feature type="domain" description="Chromo" evidence="8">
    <location>
        <begin position="49"/>
        <end position="107"/>
    </location>
</feature>
<dbReference type="Proteomes" id="UP000324091">
    <property type="component" value="Chromosome 1"/>
</dbReference>
<dbReference type="CDD" id="cd18650">
    <property type="entry name" value="CD_HP1beta_Cbx1"/>
    <property type="match status" value="1"/>
</dbReference>
<evidence type="ECO:0000256" key="4">
    <source>
        <dbReference type="ARBA" id="ARBA00022737"/>
    </source>
</evidence>
<dbReference type="Gene3D" id="2.40.50.40">
    <property type="match status" value="2"/>
</dbReference>
<reference evidence="9 10" key="1">
    <citation type="submission" date="2019-04" db="EMBL/GenBank/DDBJ databases">
        <title>Chromosome genome assembly for Takifugu flavidus.</title>
        <authorList>
            <person name="Xiao S."/>
        </authorList>
    </citation>
    <scope>NUCLEOTIDE SEQUENCE [LARGE SCALE GENOMIC DNA]</scope>
    <source>
        <strain evidence="9">HTHZ2018</strain>
        <tissue evidence="9">Muscle</tissue>
    </source>
</reference>
<keyword evidence="10" id="KW-1185">Reference proteome</keyword>
<dbReference type="PRINTS" id="PR00504">
    <property type="entry name" value="CHROMODOMAIN"/>
</dbReference>
<evidence type="ECO:0000256" key="2">
    <source>
        <dbReference type="ARBA" id="ARBA00022499"/>
    </source>
</evidence>
<keyword evidence="6" id="KW-0539">Nucleus</keyword>
<keyword evidence="3" id="KW-0597">Phosphoprotein</keyword>
<dbReference type="PROSITE" id="PS00598">
    <property type="entry name" value="CHROMO_1"/>
    <property type="match status" value="1"/>
</dbReference>
<dbReference type="InterPro" id="IPR023779">
    <property type="entry name" value="Chromodomain_CS"/>
</dbReference>
<organism evidence="9 10">
    <name type="scientific">Takifugu flavidus</name>
    <name type="common">sansaifugu</name>
    <dbReference type="NCBI Taxonomy" id="433684"/>
    <lineage>
        <taxon>Eukaryota</taxon>
        <taxon>Metazoa</taxon>
        <taxon>Chordata</taxon>
        <taxon>Craniata</taxon>
        <taxon>Vertebrata</taxon>
        <taxon>Euteleostomi</taxon>
        <taxon>Actinopterygii</taxon>
        <taxon>Neopterygii</taxon>
        <taxon>Teleostei</taxon>
        <taxon>Neoteleostei</taxon>
        <taxon>Acanthomorphata</taxon>
        <taxon>Eupercaria</taxon>
        <taxon>Tetraodontiformes</taxon>
        <taxon>Tetradontoidea</taxon>
        <taxon>Tetraodontidae</taxon>
        <taxon>Takifugu</taxon>
    </lineage>
</organism>
<evidence type="ECO:0000313" key="10">
    <source>
        <dbReference type="Proteomes" id="UP000324091"/>
    </source>
</evidence>
<dbReference type="PROSITE" id="PS50013">
    <property type="entry name" value="CHROMO_2"/>
    <property type="match status" value="2"/>
</dbReference>
<evidence type="ECO:0000313" key="9">
    <source>
        <dbReference type="EMBL" id="TWW82131.1"/>
    </source>
</evidence>
<feature type="compositionally biased region" description="Basic and acidic residues" evidence="7">
    <location>
        <begin position="103"/>
        <end position="130"/>
    </location>
</feature>
<dbReference type="FunFam" id="2.40.50.40:FF:000007">
    <property type="entry name" value="Chromobox protein homolog 1"/>
    <property type="match status" value="1"/>
</dbReference>
<name>A0A5C6PTD6_9TELE</name>
<dbReference type="EMBL" id="RHFK02000001">
    <property type="protein sequence ID" value="TWW82131.1"/>
    <property type="molecule type" value="Genomic_DNA"/>
</dbReference>
<sequence length="204" mass="23376">MKDFSFKSGDSFRAVNGLSDPTETTKMTSAEKEKKPDDVPEEEEEEEEYVVEKVLNRRVVKGRVEYLLKWKGFSDEDNTWEPEDNLDCPDLIAEFLQSQKSAQEGKRKAGGEVEGEESKAKKKKDDPEKLRGFARGLVPERIIGATDSTGELMFLMKWKNSDEADLVPAKEANVKCPQVVISFYEERLTWHSYPTEDEKKDDKN</sequence>
<dbReference type="Pfam" id="PF01393">
    <property type="entry name" value="Chromo_shadow"/>
    <property type="match status" value="1"/>
</dbReference>
<dbReference type="SMART" id="SM00300">
    <property type="entry name" value="ChSh"/>
    <property type="match status" value="1"/>
</dbReference>
<dbReference type="SUPFAM" id="SSF54160">
    <property type="entry name" value="Chromo domain-like"/>
    <property type="match status" value="2"/>
</dbReference>
<keyword evidence="2" id="KW-1017">Isopeptide bond</keyword>
<protein>
    <submittedName>
        <fullName evidence="9">Chromobox protein-like protein 1 HP1Hsbeta Heterochromatin protein 1-like protein beta</fullName>
    </submittedName>
</protein>
<feature type="compositionally biased region" description="Acidic residues" evidence="7">
    <location>
        <begin position="39"/>
        <end position="49"/>
    </location>
</feature>
<evidence type="ECO:0000256" key="1">
    <source>
        <dbReference type="ARBA" id="ARBA00004123"/>
    </source>
</evidence>
<dbReference type="InterPro" id="IPR017984">
    <property type="entry name" value="Chromo_dom_subgr"/>
</dbReference>
<proteinExistence type="predicted"/>
<keyword evidence="4" id="KW-0677">Repeat</keyword>
<dbReference type="InterPro" id="IPR008251">
    <property type="entry name" value="Chromo_shadow_dom"/>
</dbReference>
<comment type="caution">
    <text evidence="9">The sequence shown here is derived from an EMBL/GenBank/DDBJ whole genome shotgun (WGS) entry which is preliminary data.</text>
</comment>
<comment type="subcellular location">
    <subcellularLocation>
        <location evidence="1">Nucleus</location>
    </subcellularLocation>
</comment>
<evidence type="ECO:0000256" key="3">
    <source>
        <dbReference type="ARBA" id="ARBA00022553"/>
    </source>
</evidence>
<dbReference type="InterPro" id="IPR023780">
    <property type="entry name" value="Chromo_domain"/>
</dbReference>